<dbReference type="PANTHER" id="PTHR46890">
    <property type="entry name" value="NON-LTR RETROLELEMENT REVERSE TRANSCRIPTASE-LIKE PROTEIN-RELATED"/>
    <property type="match status" value="1"/>
</dbReference>
<feature type="domain" description="Reverse transcriptase" evidence="1">
    <location>
        <begin position="234"/>
        <end position="349"/>
    </location>
</feature>
<accession>A0ABM3QQU3</accession>
<dbReference type="PANTHER" id="PTHR46890:SF1">
    <property type="entry name" value="REVERSE TRANSCRIPTASE DOMAIN-CONTAINING PROTEIN"/>
    <property type="match status" value="1"/>
</dbReference>
<reference evidence="3" key="2">
    <citation type="submission" date="2025-08" db="UniProtKB">
        <authorList>
            <consortium name="RefSeq"/>
        </authorList>
    </citation>
    <scope>IDENTIFICATION</scope>
    <source>
        <tissue evidence="3">Leaf</tissue>
    </source>
</reference>
<evidence type="ECO:0000259" key="1">
    <source>
        <dbReference type="Pfam" id="PF00078"/>
    </source>
</evidence>
<gene>
    <name evidence="3" type="primary">LOC130461579</name>
</gene>
<protein>
    <recommendedName>
        <fullName evidence="1">Reverse transcriptase domain-containing protein</fullName>
    </recommendedName>
</protein>
<dbReference type="Pfam" id="PF00078">
    <property type="entry name" value="RVT_1"/>
    <property type="match status" value="1"/>
</dbReference>
<sequence length="363" mass="41633">MSQQQKKPFRFYIMWVLSPDFLPIVERNWSNYVYGCHMFRIVTKLKWIKHDLKQLNKGGFSSVEADQLNLLTLSLLQKRKRWLLLSGLLTKNTYLTCIKLPNCIGWNMEMRIPELFTKASNREENIIRFTLSIQQIDGTWVNSPIEVQSAFTDFYGELFCSNMTQKAHVDHNIMDKGPRLSEEHKMKLECSFTLEDVKRVLHSISNNKAPAIMDFFNTAKILKEVNVTSITLVPKVSVPASVGDFRPIACCSVIYKCISKLLCEKLGSVLPDVISNTQGAFVSGRSILHNVMVCQDIIKMYRGSQKQPNCFMKLDLRKSYDTVEWGFIAEVMTDLGFPEHFIKLIMTCLSTTQYSLLLNGVPS</sequence>
<dbReference type="InterPro" id="IPR043502">
    <property type="entry name" value="DNA/RNA_pol_sf"/>
</dbReference>
<dbReference type="RefSeq" id="XP_056685709.1">
    <property type="nucleotide sequence ID" value="XM_056829731.1"/>
</dbReference>
<evidence type="ECO:0000313" key="3">
    <source>
        <dbReference type="RefSeq" id="XP_056685709.1"/>
    </source>
</evidence>
<dbReference type="InterPro" id="IPR000477">
    <property type="entry name" value="RT_dom"/>
</dbReference>
<organism evidence="2 3">
    <name type="scientific">Spinacia oleracea</name>
    <name type="common">Spinach</name>
    <dbReference type="NCBI Taxonomy" id="3562"/>
    <lineage>
        <taxon>Eukaryota</taxon>
        <taxon>Viridiplantae</taxon>
        <taxon>Streptophyta</taxon>
        <taxon>Embryophyta</taxon>
        <taxon>Tracheophyta</taxon>
        <taxon>Spermatophyta</taxon>
        <taxon>Magnoliopsida</taxon>
        <taxon>eudicotyledons</taxon>
        <taxon>Gunneridae</taxon>
        <taxon>Pentapetalae</taxon>
        <taxon>Caryophyllales</taxon>
        <taxon>Chenopodiaceae</taxon>
        <taxon>Chenopodioideae</taxon>
        <taxon>Anserineae</taxon>
        <taxon>Spinacia</taxon>
    </lineage>
</organism>
<dbReference type="InterPro" id="IPR052343">
    <property type="entry name" value="Retrotransposon-Effector_Assoc"/>
</dbReference>
<keyword evidence="2" id="KW-1185">Reference proteome</keyword>
<proteinExistence type="predicted"/>
<dbReference type="GeneID" id="130461579"/>
<name>A0ABM3QQU3_SPIOL</name>
<dbReference type="SUPFAM" id="SSF56672">
    <property type="entry name" value="DNA/RNA polymerases"/>
    <property type="match status" value="1"/>
</dbReference>
<evidence type="ECO:0000313" key="2">
    <source>
        <dbReference type="Proteomes" id="UP000813463"/>
    </source>
</evidence>
<reference evidence="2" key="1">
    <citation type="journal article" date="2021" name="Nat. Commun.">
        <title>Genomic analyses provide insights into spinach domestication and the genetic basis of agronomic traits.</title>
        <authorList>
            <person name="Cai X."/>
            <person name="Sun X."/>
            <person name="Xu C."/>
            <person name="Sun H."/>
            <person name="Wang X."/>
            <person name="Ge C."/>
            <person name="Zhang Z."/>
            <person name="Wang Q."/>
            <person name="Fei Z."/>
            <person name="Jiao C."/>
            <person name="Wang Q."/>
        </authorList>
    </citation>
    <scope>NUCLEOTIDE SEQUENCE [LARGE SCALE GENOMIC DNA]</scope>
    <source>
        <strain evidence="2">cv. Varoflay</strain>
    </source>
</reference>
<dbReference type="Proteomes" id="UP000813463">
    <property type="component" value="Chromosome 5"/>
</dbReference>